<evidence type="ECO:0000313" key="11">
    <source>
        <dbReference type="EMBL" id="TQF00668.1"/>
    </source>
</evidence>
<dbReference type="GO" id="GO:0022857">
    <property type="term" value="F:transmembrane transporter activity"/>
    <property type="evidence" value="ECO:0007669"/>
    <property type="project" value="UniProtKB-UniRule"/>
</dbReference>
<dbReference type="InterPro" id="IPR055348">
    <property type="entry name" value="DctQ"/>
</dbReference>
<evidence type="ECO:0000256" key="2">
    <source>
        <dbReference type="ARBA" id="ARBA00022448"/>
    </source>
</evidence>
<comment type="caution">
    <text evidence="11">The sequence shown here is derived from an EMBL/GenBank/DDBJ whole genome shotgun (WGS) entry which is preliminary data.</text>
</comment>
<dbReference type="InterPro" id="IPR007387">
    <property type="entry name" value="TRAP_DctQ"/>
</dbReference>
<keyword evidence="7 9" id="KW-0472">Membrane</keyword>
<evidence type="ECO:0000256" key="3">
    <source>
        <dbReference type="ARBA" id="ARBA00022475"/>
    </source>
</evidence>
<evidence type="ECO:0000256" key="9">
    <source>
        <dbReference type="RuleBase" id="RU369079"/>
    </source>
</evidence>
<evidence type="ECO:0000256" key="7">
    <source>
        <dbReference type="ARBA" id="ARBA00023136"/>
    </source>
</evidence>
<evidence type="ECO:0000256" key="4">
    <source>
        <dbReference type="ARBA" id="ARBA00022519"/>
    </source>
</evidence>
<feature type="domain" description="Tripartite ATP-independent periplasmic transporters DctQ component" evidence="10">
    <location>
        <begin position="30"/>
        <end position="165"/>
    </location>
</feature>
<keyword evidence="6 9" id="KW-1133">Transmembrane helix</keyword>
<evidence type="ECO:0000313" key="12">
    <source>
        <dbReference type="Proteomes" id="UP000315400"/>
    </source>
</evidence>
<dbReference type="GO" id="GO:0005886">
    <property type="term" value="C:plasma membrane"/>
    <property type="evidence" value="ECO:0007669"/>
    <property type="project" value="UniProtKB-SubCell"/>
</dbReference>
<feature type="transmembrane region" description="Helical" evidence="9">
    <location>
        <begin position="20"/>
        <end position="38"/>
    </location>
</feature>
<keyword evidence="3" id="KW-1003">Cell membrane</keyword>
<dbReference type="PANTHER" id="PTHR35011:SF4">
    <property type="entry name" value="SLL1102 PROTEIN"/>
    <property type="match status" value="1"/>
</dbReference>
<keyword evidence="2 9" id="KW-0813">Transport</keyword>
<dbReference type="Pfam" id="PF04290">
    <property type="entry name" value="DctQ"/>
    <property type="match status" value="1"/>
</dbReference>
<feature type="transmembrane region" description="Helical" evidence="9">
    <location>
        <begin position="58"/>
        <end position="75"/>
    </location>
</feature>
<evidence type="ECO:0000256" key="5">
    <source>
        <dbReference type="ARBA" id="ARBA00022692"/>
    </source>
</evidence>
<evidence type="ECO:0000256" key="1">
    <source>
        <dbReference type="ARBA" id="ARBA00004429"/>
    </source>
</evidence>
<dbReference type="AlphaFoldDB" id="A0A540VV77"/>
<comment type="subunit">
    <text evidence="9">The complex comprises the extracytoplasmic solute receptor protein and the two transmembrane proteins.</text>
</comment>
<comment type="function">
    <text evidence="9">Part of the tripartite ATP-independent periplasmic (TRAP) transport system.</text>
</comment>
<organism evidence="11 12">
    <name type="scientific">Spiribacter salinus</name>
    <dbReference type="NCBI Taxonomy" id="1335746"/>
    <lineage>
        <taxon>Bacteria</taxon>
        <taxon>Pseudomonadati</taxon>
        <taxon>Pseudomonadota</taxon>
        <taxon>Gammaproteobacteria</taxon>
        <taxon>Chromatiales</taxon>
        <taxon>Ectothiorhodospiraceae</taxon>
        <taxon>Spiribacter</taxon>
    </lineage>
</organism>
<accession>A0A540VV77</accession>
<reference evidence="11 12" key="1">
    <citation type="submission" date="2019-06" db="EMBL/GenBank/DDBJ databases">
        <title>Metagenome assembled Genome of Spiribacter salinus SL48-SHIP from the microbial mat of Salt Lake 48 (Novosibirsk region, Russia).</title>
        <authorList>
            <person name="Shipova A."/>
            <person name="Rozanov A.S."/>
            <person name="Bryanskaya A.V."/>
            <person name="Peltek S.E."/>
        </authorList>
    </citation>
    <scope>NUCLEOTIDE SEQUENCE [LARGE SCALE GENOMIC DNA]</scope>
    <source>
        <strain evidence="11">SL48-SHIP-2</strain>
    </source>
</reference>
<dbReference type="EMBL" id="VIFK01000007">
    <property type="protein sequence ID" value="TQF00668.1"/>
    <property type="molecule type" value="Genomic_DNA"/>
</dbReference>
<feature type="transmembrane region" description="Helical" evidence="9">
    <location>
        <begin position="139"/>
        <end position="160"/>
    </location>
</feature>
<comment type="subcellular location">
    <subcellularLocation>
        <location evidence="1 9">Cell inner membrane</location>
        <topology evidence="1 9">Multi-pass membrane protein</topology>
    </subcellularLocation>
</comment>
<evidence type="ECO:0000256" key="6">
    <source>
        <dbReference type="ARBA" id="ARBA00022989"/>
    </source>
</evidence>
<feature type="transmembrane region" description="Helical" evidence="9">
    <location>
        <begin position="96"/>
        <end position="119"/>
    </location>
</feature>
<evidence type="ECO:0000256" key="8">
    <source>
        <dbReference type="ARBA" id="ARBA00038436"/>
    </source>
</evidence>
<name>A0A540VV77_9GAMM</name>
<protein>
    <recommendedName>
        <fullName evidence="9">TRAP transporter small permease protein</fullName>
    </recommendedName>
</protein>
<evidence type="ECO:0000259" key="10">
    <source>
        <dbReference type="Pfam" id="PF04290"/>
    </source>
</evidence>
<keyword evidence="4 9" id="KW-0997">Cell inner membrane</keyword>
<dbReference type="Proteomes" id="UP000315400">
    <property type="component" value="Unassembled WGS sequence"/>
</dbReference>
<dbReference type="PANTHER" id="PTHR35011">
    <property type="entry name" value="2,3-DIKETO-L-GULONATE TRAP TRANSPORTER SMALL PERMEASE PROTEIN YIAM"/>
    <property type="match status" value="1"/>
</dbReference>
<sequence length="173" mass="18803">MTALRAFSHCIDTISEAVGLGLRWVALLLIALGVVNVFGRYLGAQIGFQLSSNALLEAQTQAFAVLFLLGASDLLRQDGHIRVDIVHSHLSARARAWIDLIGGLLVVIPFSLVMLVFGLDYVERSWSRLEVSPNPGGLPLYPIKTLILVGFTLLLLQGLSQVIKAASWLRGET</sequence>
<proteinExistence type="inferred from homology"/>
<gene>
    <name evidence="11" type="ORF">FKY71_02325</name>
</gene>
<comment type="similarity">
    <text evidence="8 9">Belongs to the TRAP transporter small permease family.</text>
</comment>
<keyword evidence="5 9" id="KW-0812">Transmembrane</keyword>
<dbReference type="STRING" id="1260251.SPISAL_05205"/>